<keyword evidence="7" id="KW-0805">Transcription regulation</keyword>
<feature type="region of interest" description="Disordered" evidence="12">
    <location>
        <begin position="491"/>
        <end position="603"/>
    </location>
</feature>
<keyword evidence="6" id="KW-0862">Zinc</keyword>
<evidence type="ECO:0000256" key="3">
    <source>
        <dbReference type="ARBA" id="ARBA00022723"/>
    </source>
</evidence>
<feature type="non-terminal residue" evidence="14">
    <location>
        <position position="1"/>
    </location>
</feature>
<keyword evidence="9" id="KW-0804">Transcription</keyword>
<feature type="domain" description="C2H2-type" evidence="13">
    <location>
        <begin position="460"/>
        <end position="484"/>
    </location>
</feature>
<feature type="compositionally biased region" description="Basic residues" evidence="12">
    <location>
        <begin position="74"/>
        <end position="84"/>
    </location>
</feature>
<evidence type="ECO:0000256" key="2">
    <source>
        <dbReference type="ARBA" id="ARBA00006991"/>
    </source>
</evidence>
<feature type="compositionally biased region" description="Basic and acidic residues" evidence="12">
    <location>
        <begin position="496"/>
        <end position="512"/>
    </location>
</feature>
<dbReference type="Gene3D" id="3.30.160.60">
    <property type="entry name" value="Classic Zinc Finger"/>
    <property type="match status" value="1"/>
</dbReference>
<gene>
    <name evidence="14" type="ORF">C0J50_1155</name>
</gene>
<evidence type="ECO:0000256" key="4">
    <source>
        <dbReference type="ARBA" id="ARBA00022737"/>
    </source>
</evidence>
<proteinExistence type="inferred from homology"/>
<feature type="compositionally biased region" description="Basic and acidic residues" evidence="12">
    <location>
        <begin position="298"/>
        <end position="307"/>
    </location>
</feature>
<evidence type="ECO:0000259" key="13">
    <source>
        <dbReference type="PROSITE" id="PS50157"/>
    </source>
</evidence>
<feature type="region of interest" description="Disordered" evidence="12">
    <location>
        <begin position="1"/>
        <end position="100"/>
    </location>
</feature>
<evidence type="ECO:0000256" key="5">
    <source>
        <dbReference type="ARBA" id="ARBA00022771"/>
    </source>
</evidence>
<comment type="caution">
    <text evidence="14">The sequence shown here is derived from an EMBL/GenBank/DDBJ whole genome shotgun (WGS) entry which is preliminary data.</text>
</comment>
<evidence type="ECO:0000313" key="15">
    <source>
        <dbReference type="Proteomes" id="UP001205998"/>
    </source>
</evidence>
<keyword evidence="15" id="KW-1185">Reference proteome</keyword>
<dbReference type="PANTHER" id="PTHR22979:SF3">
    <property type="entry name" value="ZINC FINGER PROTEIN 512B"/>
    <property type="match status" value="1"/>
</dbReference>
<keyword evidence="10" id="KW-0539">Nucleus</keyword>
<dbReference type="InterPro" id="IPR036236">
    <property type="entry name" value="Znf_C2H2_sf"/>
</dbReference>
<keyword evidence="8" id="KW-0238">DNA-binding</keyword>
<evidence type="ECO:0000256" key="11">
    <source>
        <dbReference type="PROSITE-ProRule" id="PRU00042"/>
    </source>
</evidence>
<sequence>RPMENSPSSPVFLKVRKTQEMSQPSQNGEYTDQKAEKKQQKGSQQQQEKQTLSEGGDSEHEGSSLSPEEDPERMKHRRKQKTPKKFTGEQPSISGTFGMKGMNKVDEKLKVCRTKRPEGASLSKESQKKQLTLDPAKRKLPCQTPPLDSEVQDAILEHSEVSCSTCSIVTSKTFPGFKKNLKIFQKVRGSLSHYPVLLPLQWAKLQITQSSKEIGKIAGFISLLIRVFGHEGPRSDMMPSLEKFSLNDKPAIIFPCFYEGRKGKLQPEANKAASQTILQPEVNIAASLRFQPEAGTEPDSKKEEEKGQSLADNAKSGSVIIKMKKKMEQEKQENKKDARPEAEEKFLDLERTPSGRVRRRSAQVAVFHLQEIAEDELAKDWGTKRRIKDDLVPDIKRLNYTRPGLPTYNPETLDTWKNEVKEKGFICCPNSSCEAIYSSVSGLKAHLTSCIKGGVTVGKYTCLLCQKEFGSESGVKYHICKTHSQNWFRATSHASNSKEKDSQSNKLQKDMKNGVAWKKRGRKPKLRLIETASTQEKTMNSSNRPSMNHQTPDSITSSTPVQTSSQNHDCTTSNSDTAPTDGKNVTHNSDLQPPVKKRAKSKK</sequence>
<dbReference type="InterPro" id="IPR052274">
    <property type="entry name" value="Krueppel_C2H2_Zn-finger"/>
</dbReference>
<feature type="compositionally biased region" description="Low complexity" evidence="12">
    <location>
        <begin position="41"/>
        <end position="55"/>
    </location>
</feature>
<feature type="compositionally biased region" description="Polar residues" evidence="12">
    <location>
        <begin position="531"/>
        <end position="591"/>
    </location>
</feature>
<dbReference type="Proteomes" id="UP001205998">
    <property type="component" value="Unassembled WGS sequence"/>
</dbReference>
<dbReference type="GO" id="GO:0005634">
    <property type="term" value="C:nucleus"/>
    <property type="evidence" value="ECO:0007669"/>
    <property type="project" value="UniProtKB-SubCell"/>
</dbReference>
<dbReference type="EMBL" id="MU564352">
    <property type="protein sequence ID" value="KAI5612487.1"/>
    <property type="molecule type" value="Genomic_DNA"/>
</dbReference>
<dbReference type="PROSITE" id="PS00028">
    <property type="entry name" value="ZINC_FINGER_C2H2_1"/>
    <property type="match status" value="1"/>
</dbReference>
<evidence type="ECO:0000256" key="1">
    <source>
        <dbReference type="ARBA" id="ARBA00004123"/>
    </source>
</evidence>
<evidence type="ECO:0000256" key="7">
    <source>
        <dbReference type="ARBA" id="ARBA00023015"/>
    </source>
</evidence>
<feature type="compositionally biased region" description="Polar residues" evidence="12">
    <location>
        <begin position="20"/>
        <end position="30"/>
    </location>
</feature>
<keyword evidence="4" id="KW-0677">Repeat</keyword>
<comment type="subcellular location">
    <subcellularLocation>
        <location evidence="1">Nucleus</location>
    </subcellularLocation>
</comment>
<comment type="similarity">
    <text evidence="2">Belongs to the krueppel C2H2-type zinc-finger protein family.</text>
</comment>
<dbReference type="AlphaFoldDB" id="A0AAD5AB91"/>
<evidence type="ECO:0000256" key="8">
    <source>
        <dbReference type="ARBA" id="ARBA00023125"/>
    </source>
</evidence>
<feature type="region of interest" description="Disordered" evidence="12">
    <location>
        <begin position="115"/>
        <end position="145"/>
    </location>
</feature>
<accession>A0AAD5AB91</accession>
<evidence type="ECO:0000313" key="14">
    <source>
        <dbReference type="EMBL" id="KAI5612487.1"/>
    </source>
</evidence>
<evidence type="ECO:0000256" key="12">
    <source>
        <dbReference type="SAM" id="MobiDB-lite"/>
    </source>
</evidence>
<dbReference type="GO" id="GO:0008270">
    <property type="term" value="F:zinc ion binding"/>
    <property type="evidence" value="ECO:0007669"/>
    <property type="project" value="UniProtKB-KW"/>
</dbReference>
<evidence type="ECO:0000256" key="6">
    <source>
        <dbReference type="ARBA" id="ARBA00022833"/>
    </source>
</evidence>
<protein>
    <submittedName>
        <fullName evidence="14">Zinc finger protein 512B isoform X6</fullName>
    </submittedName>
</protein>
<dbReference type="SUPFAM" id="SSF57667">
    <property type="entry name" value="beta-beta-alpha zinc fingers"/>
    <property type="match status" value="2"/>
</dbReference>
<name>A0AAD5AB91_SILAS</name>
<dbReference type="Pfam" id="PF21276">
    <property type="entry name" value="ZNF512_C2HC"/>
    <property type="match status" value="1"/>
</dbReference>
<dbReference type="InterPro" id="IPR013087">
    <property type="entry name" value="Znf_C2H2_type"/>
</dbReference>
<feature type="compositionally biased region" description="Basic residues" evidence="12">
    <location>
        <begin position="517"/>
        <end position="526"/>
    </location>
</feature>
<dbReference type="GO" id="GO:0003677">
    <property type="term" value="F:DNA binding"/>
    <property type="evidence" value="ECO:0007669"/>
    <property type="project" value="UniProtKB-KW"/>
</dbReference>
<evidence type="ECO:0000256" key="9">
    <source>
        <dbReference type="ARBA" id="ARBA00023163"/>
    </source>
</evidence>
<dbReference type="PROSITE" id="PS50157">
    <property type="entry name" value="ZINC_FINGER_C2H2_2"/>
    <property type="match status" value="1"/>
</dbReference>
<keyword evidence="5 11" id="KW-0863">Zinc-finger</keyword>
<keyword evidence="3" id="KW-0479">Metal-binding</keyword>
<feature type="region of interest" description="Disordered" evidence="12">
    <location>
        <begin position="292"/>
        <end position="315"/>
    </location>
</feature>
<evidence type="ECO:0000256" key="10">
    <source>
        <dbReference type="ARBA" id="ARBA00023242"/>
    </source>
</evidence>
<feature type="non-terminal residue" evidence="14">
    <location>
        <position position="603"/>
    </location>
</feature>
<dbReference type="InterPro" id="IPR048408">
    <property type="entry name" value="ZNF512_C2HC"/>
</dbReference>
<organism evidence="14 15">
    <name type="scientific">Silurus asotus</name>
    <name type="common">Amur catfish</name>
    <name type="synonym">Parasilurus asotus</name>
    <dbReference type="NCBI Taxonomy" id="30991"/>
    <lineage>
        <taxon>Eukaryota</taxon>
        <taxon>Metazoa</taxon>
        <taxon>Chordata</taxon>
        <taxon>Craniata</taxon>
        <taxon>Vertebrata</taxon>
        <taxon>Euteleostomi</taxon>
        <taxon>Actinopterygii</taxon>
        <taxon>Neopterygii</taxon>
        <taxon>Teleostei</taxon>
        <taxon>Ostariophysi</taxon>
        <taxon>Siluriformes</taxon>
        <taxon>Siluridae</taxon>
        <taxon>Silurus</taxon>
    </lineage>
</organism>
<dbReference type="PANTHER" id="PTHR22979">
    <property type="entry name" value="ZINC FINGER PROTEIN-RELATED"/>
    <property type="match status" value="1"/>
</dbReference>
<reference evidence="14" key="1">
    <citation type="submission" date="2018-07" db="EMBL/GenBank/DDBJ databases">
        <title>Comparative genomics of catfishes provides insights into carnivory and benthic adaptation.</title>
        <authorList>
            <person name="Zhang Y."/>
            <person name="Wang D."/>
            <person name="Peng Z."/>
            <person name="Zheng S."/>
            <person name="Shao F."/>
            <person name="Tao W."/>
        </authorList>
    </citation>
    <scope>NUCLEOTIDE SEQUENCE</scope>
    <source>
        <strain evidence="14">Chongqing</strain>
    </source>
</reference>